<gene>
    <name evidence="2" type="ORF">EKD16_08400</name>
</gene>
<evidence type="ECO:0000256" key="1">
    <source>
        <dbReference type="SAM" id="MobiDB-lite"/>
    </source>
</evidence>
<dbReference type="OrthoDB" id="3483772at2"/>
<name>A0A4P6Q3S6_9ACTN</name>
<evidence type="ECO:0000313" key="2">
    <source>
        <dbReference type="EMBL" id="QBI53474.1"/>
    </source>
</evidence>
<sequence length="128" mass="14144">MTRRQEPRPSPVRLCPGALADLAAALRPDWHRAAIDGAITGCVTAGWPWPRVVVGMVRTALDPDGQPYDLPRTVIRLGPPDLLHRPPQPADPAARDRYLQEMRDQLPPTEGQQMLPIVAPDETRARPP</sequence>
<dbReference type="Proteomes" id="UP000292235">
    <property type="component" value="Chromosome"/>
</dbReference>
<reference evidence="2 3" key="1">
    <citation type="submission" date="2019-02" db="EMBL/GenBank/DDBJ databases">
        <authorList>
            <person name="Khodamoradi S."/>
            <person name="Hahnke R.L."/>
            <person name="Kaempfer P."/>
            <person name="Schumann P."/>
            <person name="Rohde M."/>
            <person name="Steinert M."/>
            <person name="Luzhetskyy A."/>
            <person name="Wink J."/>
            <person name="Ruckert C."/>
        </authorList>
    </citation>
    <scope>NUCLEOTIDE SEQUENCE [LARGE SCALE GENOMIC DNA]</scope>
    <source>
        <strain evidence="2 3">M2</strain>
    </source>
</reference>
<evidence type="ECO:0000313" key="3">
    <source>
        <dbReference type="Proteomes" id="UP000292235"/>
    </source>
</evidence>
<dbReference type="KEGG" id="strr:EKD16_08400"/>
<dbReference type="RefSeq" id="WP_131097833.1">
    <property type="nucleotide sequence ID" value="NZ_CP036455.1"/>
</dbReference>
<feature type="region of interest" description="Disordered" evidence="1">
    <location>
        <begin position="79"/>
        <end position="128"/>
    </location>
</feature>
<accession>A0A4P6Q3S6</accession>
<organism evidence="2 3">
    <name type="scientific">Streptomonospora litoralis</name>
    <dbReference type="NCBI Taxonomy" id="2498135"/>
    <lineage>
        <taxon>Bacteria</taxon>
        <taxon>Bacillati</taxon>
        <taxon>Actinomycetota</taxon>
        <taxon>Actinomycetes</taxon>
        <taxon>Streptosporangiales</taxon>
        <taxon>Nocardiopsidaceae</taxon>
        <taxon>Streptomonospora</taxon>
    </lineage>
</organism>
<keyword evidence="3" id="KW-1185">Reference proteome</keyword>
<protein>
    <submittedName>
        <fullName evidence="2">Uncharacterized protein</fullName>
    </submittedName>
</protein>
<dbReference type="AlphaFoldDB" id="A0A4P6Q3S6"/>
<dbReference type="EMBL" id="CP036455">
    <property type="protein sequence ID" value="QBI53474.1"/>
    <property type="molecule type" value="Genomic_DNA"/>
</dbReference>
<proteinExistence type="predicted"/>
<feature type="compositionally biased region" description="Basic and acidic residues" evidence="1">
    <location>
        <begin position="93"/>
        <end position="104"/>
    </location>
</feature>